<dbReference type="PANTHER" id="PTHR22754:SF32">
    <property type="entry name" value="DISCO-INTERACTING PROTEIN 2"/>
    <property type="match status" value="1"/>
</dbReference>
<evidence type="ECO:0000256" key="2">
    <source>
        <dbReference type="SAM" id="MobiDB-lite"/>
    </source>
</evidence>
<organism evidence="4 5">
    <name type="scientific">Streptomyces coryli</name>
    <dbReference type="NCBI Taxonomy" id="1128680"/>
    <lineage>
        <taxon>Bacteria</taxon>
        <taxon>Bacillati</taxon>
        <taxon>Actinomycetota</taxon>
        <taxon>Actinomycetes</taxon>
        <taxon>Kitasatosporales</taxon>
        <taxon>Streptomycetaceae</taxon>
        <taxon>Streptomyces</taxon>
    </lineage>
</organism>
<feature type="region of interest" description="Disordered" evidence="2">
    <location>
        <begin position="116"/>
        <end position="147"/>
    </location>
</feature>
<name>A0A6G4UEK0_9ACTN</name>
<keyword evidence="5" id="KW-1185">Reference proteome</keyword>
<proteinExistence type="inferred from homology"/>
<comment type="similarity">
    <text evidence="1">Belongs to the ATP-dependent AMP-binding enzyme family.</text>
</comment>
<comment type="caution">
    <text evidence="4">The sequence shown here is derived from an EMBL/GenBank/DDBJ whole genome shotgun (WGS) entry which is preliminary data.</text>
</comment>
<keyword evidence="4" id="KW-0436">Ligase</keyword>
<evidence type="ECO:0000256" key="1">
    <source>
        <dbReference type="ARBA" id="ARBA00006432"/>
    </source>
</evidence>
<dbReference type="EMBL" id="JAAKZV010000469">
    <property type="protein sequence ID" value="NGN70310.1"/>
    <property type="molecule type" value="Genomic_DNA"/>
</dbReference>
<protein>
    <submittedName>
        <fullName evidence="4">Fatty acyl-AMP ligase</fullName>
    </submittedName>
</protein>
<evidence type="ECO:0000313" key="4">
    <source>
        <dbReference type="EMBL" id="NGN70310.1"/>
    </source>
</evidence>
<dbReference type="GO" id="GO:0070566">
    <property type="term" value="F:adenylyltransferase activity"/>
    <property type="evidence" value="ECO:0007669"/>
    <property type="project" value="TreeGrafter"/>
</dbReference>
<dbReference type="Gene3D" id="3.30.300.30">
    <property type="match status" value="1"/>
</dbReference>
<evidence type="ECO:0000313" key="5">
    <source>
        <dbReference type="Proteomes" id="UP000481583"/>
    </source>
</evidence>
<dbReference type="SUPFAM" id="SSF56801">
    <property type="entry name" value="Acetyl-CoA synthetase-like"/>
    <property type="match status" value="1"/>
</dbReference>
<dbReference type="GO" id="GO:0016874">
    <property type="term" value="F:ligase activity"/>
    <property type="evidence" value="ECO:0007669"/>
    <property type="project" value="UniProtKB-KW"/>
</dbReference>
<sequence length="147" mass="15818">VVCGGDLFIAGRRRDMVIVNGQNYFPEDIEAAAAEVEGIFRRHVVAVADAERERMLVVVEAVRSADARELGAAVRRRVAERTGVGAVEVRVVAPRWLPRTTSGKWQRAAVRQLLGERSPAGGAAAPGDESASAAVEAQSDTRKETLR</sequence>
<dbReference type="GO" id="GO:0006633">
    <property type="term" value="P:fatty acid biosynthetic process"/>
    <property type="evidence" value="ECO:0007669"/>
    <property type="project" value="TreeGrafter"/>
</dbReference>
<dbReference type="Proteomes" id="UP000481583">
    <property type="component" value="Unassembled WGS sequence"/>
</dbReference>
<feature type="compositionally biased region" description="Low complexity" evidence="2">
    <location>
        <begin position="118"/>
        <end position="134"/>
    </location>
</feature>
<dbReference type="InterPro" id="IPR028154">
    <property type="entry name" value="AMP-dep_Lig_C"/>
</dbReference>
<evidence type="ECO:0000259" key="3">
    <source>
        <dbReference type="Pfam" id="PF14535"/>
    </source>
</evidence>
<feature type="non-terminal residue" evidence="4">
    <location>
        <position position="1"/>
    </location>
</feature>
<dbReference type="Pfam" id="PF14535">
    <property type="entry name" value="AMP-binding_C_2"/>
    <property type="match status" value="1"/>
</dbReference>
<dbReference type="GO" id="GO:0005886">
    <property type="term" value="C:plasma membrane"/>
    <property type="evidence" value="ECO:0007669"/>
    <property type="project" value="TreeGrafter"/>
</dbReference>
<accession>A0A6G4UEK0</accession>
<reference evidence="4 5" key="1">
    <citation type="submission" date="2020-02" db="EMBL/GenBank/DDBJ databases">
        <title>Whole-genome analyses of novel actinobacteria.</title>
        <authorList>
            <person name="Sahin N."/>
        </authorList>
    </citation>
    <scope>NUCLEOTIDE SEQUENCE [LARGE SCALE GENOMIC DNA]</scope>
    <source>
        <strain evidence="4 5">A7024</strain>
    </source>
</reference>
<feature type="domain" description="AMP-dependent ligase C-terminal" evidence="3">
    <location>
        <begin position="21"/>
        <end position="107"/>
    </location>
</feature>
<dbReference type="AlphaFoldDB" id="A0A6G4UEK0"/>
<dbReference type="InterPro" id="IPR045851">
    <property type="entry name" value="AMP-bd_C_sf"/>
</dbReference>
<gene>
    <name evidence="4" type="ORF">G5C51_41310</name>
</gene>
<dbReference type="PANTHER" id="PTHR22754">
    <property type="entry name" value="DISCO-INTERACTING PROTEIN 2 DIP2 -RELATED"/>
    <property type="match status" value="1"/>
</dbReference>